<reference evidence="1 2" key="1">
    <citation type="submission" date="2016-10" db="EMBL/GenBank/DDBJ databases">
        <authorList>
            <person name="de Groot N.N."/>
        </authorList>
    </citation>
    <scope>NUCLEOTIDE SEQUENCE [LARGE SCALE GENOMIC DNA]</scope>
    <source>
        <strain evidence="1 2">DSM 17925</strain>
    </source>
</reference>
<evidence type="ECO:0000313" key="1">
    <source>
        <dbReference type="EMBL" id="SEW45262.1"/>
    </source>
</evidence>
<dbReference type="OrthoDB" id="7277817at2"/>
<organism evidence="1 2">
    <name type="scientific">Cognatiyoonia koreensis</name>
    <dbReference type="NCBI Taxonomy" id="364200"/>
    <lineage>
        <taxon>Bacteria</taxon>
        <taxon>Pseudomonadati</taxon>
        <taxon>Pseudomonadota</taxon>
        <taxon>Alphaproteobacteria</taxon>
        <taxon>Rhodobacterales</taxon>
        <taxon>Paracoccaceae</taxon>
        <taxon>Cognatiyoonia</taxon>
    </lineage>
</organism>
<dbReference type="RefSeq" id="WP_089996953.1">
    <property type="nucleotide sequence ID" value="NZ_FOIZ01000002.1"/>
</dbReference>
<sequence length="198" mass="21907">MGFRVSYIITPIQPRDVVAPLGFRIGVETDALPYDEWWVGTLKSNGMTVLWSEAEEFAASVKSELAAMSKTAPVYACTVNETVMSSDASCYQGGHKVWQVTWHGEDGINKENLVATGALPDGFSEIRDRLTARQDAEQDAVDHMFEIPLEAVASIAGFRHDNDLTNGTFARFFRITTADDVKTMKPVKRSLLAKIFGR</sequence>
<protein>
    <submittedName>
        <fullName evidence="1">Uncharacterized protein</fullName>
    </submittedName>
</protein>
<dbReference type="EMBL" id="FOIZ01000002">
    <property type="protein sequence ID" value="SEW45262.1"/>
    <property type="molecule type" value="Genomic_DNA"/>
</dbReference>
<evidence type="ECO:0000313" key="2">
    <source>
        <dbReference type="Proteomes" id="UP000199167"/>
    </source>
</evidence>
<dbReference type="STRING" id="364200.SAMN04488515_3310"/>
<name>A0A1I0RUZ0_9RHOB</name>
<proteinExistence type="predicted"/>
<gene>
    <name evidence="1" type="ORF">SAMN04488515_3310</name>
</gene>
<dbReference type="Proteomes" id="UP000199167">
    <property type="component" value="Unassembled WGS sequence"/>
</dbReference>
<accession>A0A1I0RUZ0</accession>
<dbReference type="AlphaFoldDB" id="A0A1I0RUZ0"/>
<keyword evidence="2" id="KW-1185">Reference proteome</keyword>